<accession>A0A930UTT0</accession>
<dbReference type="EMBL" id="JADION010000015">
    <property type="protein sequence ID" value="MBF4102566.1"/>
    <property type="molecule type" value="Genomic_DNA"/>
</dbReference>
<feature type="region of interest" description="Disordered" evidence="1">
    <location>
        <begin position="58"/>
        <end position="81"/>
    </location>
</feature>
<evidence type="ECO:0000313" key="2">
    <source>
        <dbReference type="EMBL" id="MBF4102566.1"/>
    </source>
</evidence>
<comment type="caution">
    <text evidence="2">The sequence shown here is derived from an EMBL/GenBank/DDBJ whole genome shotgun (WGS) entry which is preliminary data.</text>
</comment>
<name>A0A930UTT0_9PAST</name>
<evidence type="ECO:0000256" key="1">
    <source>
        <dbReference type="SAM" id="MobiDB-lite"/>
    </source>
</evidence>
<sequence>MKSATLPGWRFKAYIKISEWLPAASVVSFVATAHRGYECERLEPQNGLKIANVSRSYSGAGVGDTSTSSATNGLQDTTAFG</sequence>
<reference evidence="2" key="1">
    <citation type="submission" date="2020-11" db="EMBL/GenBank/DDBJ databases">
        <title>Gallibacterium anatis 1637, full genome, WGS.</title>
        <authorList>
            <person name="Laishevtcev A.I."/>
            <person name="Yakimova E.A."/>
            <person name="Petkovich D."/>
            <person name="Stepanova T.V."/>
            <person name="Kalendr R.S."/>
            <person name="Rubalsky E.O."/>
            <person name="Zulkarneev E.R."/>
            <person name="Aleshkin A.V."/>
        </authorList>
    </citation>
    <scope>NUCLEOTIDE SEQUENCE</scope>
    <source>
        <strain evidence="2">1637</strain>
    </source>
</reference>
<dbReference type="AlphaFoldDB" id="A0A930UTT0"/>
<feature type="compositionally biased region" description="Polar residues" evidence="1">
    <location>
        <begin position="64"/>
        <end position="81"/>
    </location>
</feature>
<proteinExistence type="predicted"/>
<protein>
    <submittedName>
        <fullName evidence="2">Uncharacterized protein</fullName>
    </submittedName>
</protein>
<gene>
    <name evidence="2" type="ORF">INT80_06485</name>
</gene>
<organism evidence="2">
    <name type="scientific">Gallibacterium anatis</name>
    <dbReference type="NCBI Taxonomy" id="750"/>
    <lineage>
        <taxon>Bacteria</taxon>
        <taxon>Pseudomonadati</taxon>
        <taxon>Pseudomonadota</taxon>
        <taxon>Gammaproteobacteria</taxon>
        <taxon>Pasteurellales</taxon>
        <taxon>Pasteurellaceae</taxon>
        <taxon>Gallibacterium</taxon>
    </lineage>
</organism>